<keyword evidence="2" id="KW-1185">Reference proteome</keyword>
<sequence length="677" mass="75759">MVSQVKKSELLYTHLQVGVGADIDIETPASSTYPQHRWKQGKRWERVSTASLEAGEEVGIGIDADIEIETPASSAYPQHLRNQGKRWEVPQGSWNVAAGRLVDEKQRCFPVQKAYRVMRPAFPTARYTRASRQDNSRNEADGNLQGLGLGVEEERGRFPFREYQCSCSATYKQRVALTLCAGKSRVDSKEGMGLTDADELGNGTLCVLCTVVKVACMSMRNVKELGETMREMGANQHGTKEYPPDAVLVAAFQGYARENSGSGLGYNDQLARLKEEFGLDIKRNSLATLRKRLNIDSVRTSKGKKTDVEMRQGVIDLKQNDVAGGWGVDQVRGRLANTDARLLIPRDSLRQILHNEFGDEFDNRFVGKKKALKHRVPLWAMGPWHQEHFDGHEKLSEQGLDIGAGIHLPIYGSKDQFCSFAHALLLMPNVRKGNAIAHFYLDLVKARGCSPILIAENTLVKISMQMTTDMGSEVNEMHKIHETLRDEVAPELVPPAFPHGVKQLSTKNTPIESFWRWVRDGDGHSTKLALQSGAATGIFLPHDDIHRHTFYWLWVPLIQQGLDNFREYWNNHRLQKSKGKLNASGSSPLNMLINPTSVVATARNCSINVNPQTVYRLREAYGGQAAREEAFRFISREFQADADAVYVDLGCPVINLATAWGIFQQVVAELEVRYASQ</sequence>
<proteinExistence type="predicted"/>
<dbReference type="EMBL" id="JARIHO010000004">
    <property type="protein sequence ID" value="KAJ7362802.1"/>
    <property type="molecule type" value="Genomic_DNA"/>
</dbReference>
<reference evidence="1" key="1">
    <citation type="submission" date="2023-03" db="EMBL/GenBank/DDBJ databases">
        <title>Massive genome expansion in bonnet fungi (Mycena s.s.) driven by repeated elements and novel gene families across ecological guilds.</title>
        <authorList>
            <consortium name="Lawrence Berkeley National Laboratory"/>
            <person name="Harder C.B."/>
            <person name="Miyauchi S."/>
            <person name="Viragh M."/>
            <person name="Kuo A."/>
            <person name="Thoen E."/>
            <person name="Andreopoulos B."/>
            <person name="Lu D."/>
            <person name="Skrede I."/>
            <person name="Drula E."/>
            <person name="Henrissat B."/>
            <person name="Morin E."/>
            <person name="Kohler A."/>
            <person name="Barry K."/>
            <person name="LaButti K."/>
            <person name="Morin E."/>
            <person name="Salamov A."/>
            <person name="Lipzen A."/>
            <person name="Mereny Z."/>
            <person name="Hegedus B."/>
            <person name="Baldrian P."/>
            <person name="Stursova M."/>
            <person name="Weitz H."/>
            <person name="Taylor A."/>
            <person name="Grigoriev I.V."/>
            <person name="Nagy L.G."/>
            <person name="Martin F."/>
            <person name="Kauserud H."/>
        </authorList>
    </citation>
    <scope>NUCLEOTIDE SEQUENCE</scope>
    <source>
        <strain evidence="1">CBHHK002</strain>
    </source>
</reference>
<gene>
    <name evidence="1" type="ORF">DFH08DRAFT_799823</name>
</gene>
<comment type="caution">
    <text evidence="1">The sequence shown here is derived from an EMBL/GenBank/DDBJ whole genome shotgun (WGS) entry which is preliminary data.</text>
</comment>
<evidence type="ECO:0000313" key="2">
    <source>
        <dbReference type="Proteomes" id="UP001218218"/>
    </source>
</evidence>
<organism evidence="1 2">
    <name type="scientific">Mycena albidolilacea</name>
    <dbReference type="NCBI Taxonomy" id="1033008"/>
    <lineage>
        <taxon>Eukaryota</taxon>
        <taxon>Fungi</taxon>
        <taxon>Dikarya</taxon>
        <taxon>Basidiomycota</taxon>
        <taxon>Agaricomycotina</taxon>
        <taxon>Agaricomycetes</taxon>
        <taxon>Agaricomycetidae</taxon>
        <taxon>Agaricales</taxon>
        <taxon>Marasmiineae</taxon>
        <taxon>Mycenaceae</taxon>
        <taxon>Mycena</taxon>
    </lineage>
</organism>
<protein>
    <submittedName>
        <fullName evidence="1">Uncharacterized protein</fullName>
    </submittedName>
</protein>
<name>A0AAD7F2E8_9AGAR</name>
<dbReference type="Proteomes" id="UP001218218">
    <property type="component" value="Unassembled WGS sequence"/>
</dbReference>
<dbReference type="AlphaFoldDB" id="A0AAD7F2E8"/>
<evidence type="ECO:0000313" key="1">
    <source>
        <dbReference type="EMBL" id="KAJ7362802.1"/>
    </source>
</evidence>
<accession>A0AAD7F2E8</accession>